<sequence>MLAQLFAVIAPVFFTALVGFTWIKSGRGFDTDKLTPLITSVGTPCLVVSTLLKADISLDHLARMAGAGALAHLAALVVGFVLLKAIGRSVSAFLPALSFPNTGNMGLPLCLFAFGEQGLALAIGYFVVSAVGQFTLGYAIAAGTVDIRRLARTPILWAVAVALVLMAVDADIPLWAANTIQLIGQFTIPLMLMTLGASLARLSVRRLGLPAALSVLRLVGGAALGLAIASIMGLEGAARGVVVLQTAMPVAVFNYLFAQLHDNQPEEVAGLVVISTALSVVTLPLLLAYLL</sequence>
<dbReference type="Gene3D" id="1.20.1530.20">
    <property type="match status" value="1"/>
</dbReference>
<keyword evidence="7 8" id="KW-0472">Membrane</keyword>
<dbReference type="Proteomes" id="UP000672602">
    <property type="component" value="Unassembled WGS sequence"/>
</dbReference>
<evidence type="ECO:0000256" key="6">
    <source>
        <dbReference type="ARBA" id="ARBA00022989"/>
    </source>
</evidence>
<keyword evidence="3" id="KW-0813">Transport</keyword>
<feature type="transmembrane region" description="Helical" evidence="8">
    <location>
        <begin position="269"/>
        <end position="290"/>
    </location>
</feature>
<comment type="similarity">
    <text evidence="2">Belongs to the auxin efflux carrier (TC 2.A.69) family.</text>
</comment>
<feature type="transmembrane region" description="Helical" evidence="8">
    <location>
        <begin position="207"/>
        <end position="231"/>
    </location>
</feature>
<feature type="transmembrane region" description="Helical" evidence="8">
    <location>
        <begin position="237"/>
        <end position="257"/>
    </location>
</feature>
<keyword evidence="5 8" id="KW-0812">Transmembrane</keyword>
<reference evidence="9" key="1">
    <citation type="submission" date="2021-04" db="EMBL/GenBank/DDBJ databases">
        <authorList>
            <person name="Zhang D.-C."/>
        </authorList>
    </citation>
    <scope>NUCLEOTIDE SEQUENCE</scope>
    <source>
        <strain evidence="9">CGMCC 1.15697</strain>
    </source>
</reference>
<dbReference type="InterPro" id="IPR038770">
    <property type="entry name" value="Na+/solute_symporter_sf"/>
</dbReference>
<proteinExistence type="inferred from homology"/>
<evidence type="ECO:0000313" key="10">
    <source>
        <dbReference type="Proteomes" id="UP000672602"/>
    </source>
</evidence>
<evidence type="ECO:0000313" key="9">
    <source>
        <dbReference type="EMBL" id="MBP5858780.1"/>
    </source>
</evidence>
<feature type="transmembrane region" description="Helical" evidence="8">
    <location>
        <begin position="6"/>
        <end position="23"/>
    </location>
</feature>
<evidence type="ECO:0000256" key="7">
    <source>
        <dbReference type="ARBA" id="ARBA00023136"/>
    </source>
</evidence>
<organism evidence="9 10">
    <name type="scientific">Marivibrio halodurans</name>
    <dbReference type="NCBI Taxonomy" id="2039722"/>
    <lineage>
        <taxon>Bacteria</taxon>
        <taxon>Pseudomonadati</taxon>
        <taxon>Pseudomonadota</taxon>
        <taxon>Alphaproteobacteria</taxon>
        <taxon>Rhodospirillales</taxon>
        <taxon>Rhodospirillaceae</taxon>
        <taxon>Marivibrio</taxon>
    </lineage>
</organism>
<accession>A0A8J7V3V2</accession>
<keyword evidence="4" id="KW-1003">Cell membrane</keyword>
<dbReference type="GO" id="GO:0055085">
    <property type="term" value="P:transmembrane transport"/>
    <property type="evidence" value="ECO:0007669"/>
    <property type="project" value="InterPro"/>
</dbReference>
<dbReference type="GO" id="GO:0005886">
    <property type="term" value="C:plasma membrane"/>
    <property type="evidence" value="ECO:0007669"/>
    <property type="project" value="UniProtKB-SubCell"/>
</dbReference>
<dbReference type="Pfam" id="PF03547">
    <property type="entry name" value="Mem_trans"/>
    <property type="match status" value="2"/>
</dbReference>
<feature type="transmembrane region" description="Helical" evidence="8">
    <location>
        <begin position="120"/>
        <end position="143"/>
    </location>
</feature>
<dbReference type="EMBL" id="JAGMWN010000011">
    <property type="protein sequence ID" value="MBP5858780.1"/>
    <property type="molecule type" value="Genomic_DNA"/>
</dbReference>
<protein>
    <submittedName>
        <fullName evidence="9">AEC family transporter</fullName>
    </submittedName>
</protein>
<evidence type="ECO:0000256" key="8">
    <source>
        <dbReference type="SAM" id="Phobius"/>
    </source>
</evidence>
<feature type="transmembrane region" description="Helical" evidence="8">
    <location>
        <begin position="155"/>
        <end position="176"/>
    </location>
</feature>
<feature type="transmembrane region" description="Helical" evidence="8">
    <location>
        <begin position="64"/>
        <end position="83"/>
    </location>
</feature>
<dbReference type="InterPro" id="IPR004776">
    <property type="entry name" value="Mem_transp_PIN-like"/>
</dbReference>
<evidence type="ECO:0000256" key="2">
    <source>
        <dbReference type="ARBA" id="ARBA00010145"/>
    </source>
</evidence>
<comment type="caution">
    <text evidence="9">The sequence shown here is derived from an EMBL/GenBank/DDBJ whole genome shotgun (WGS) entry which is preliminary data.</text>
</comment>
<dbReference type="PANTHER" id="PTHR36838:SF1">
    <property type="entry name" value="SLR1864 PROTEIN"/>
    <property type="match status" value="1"/>
</dbReference>
<evidence type="ECO:0000256" key="5">
    <source>
        <dbReference type="ARBA" id="ARBA00022692"/>
    </source>
</evidence>
<gene>
    <name evidence="9" type="ORF">KAJ83_17310</name>
</gene>
<comment type="subcellular location">
    <subcellularLocation>
        <location evidence="1">Cell membrane</location>
        <topology evidence="1">Multi-pass membrane protein</topology>
    </subcellularLocation>
</comment>
<name>A0A8J7V3V2_9PROT</name>
<feature type="transmembrane region" description="Helical" evidence="8">
    <location>
        <begin position="182"/>
        <end position="200"/>
    </location>
</feature>
<dbReference type="AlphaFoldDB" id="A0A8J7V3V2"/>
<evidence type="ECO:0000256" key="4">
    <source>
        <dbReference type="ARBA" id="ARBA00022475"/>
    </source>
</evidence>
<dbReference type="RefSeq" id="WP_210683370.1">
    <property type="nucleotide sequence ID" value="NZ_JAGMWN010000011.1"/>
</dbReference>
<dbReference type="PANTHER" id="PTHR36838">
    <property type="entry name" value="AUXIN EFFLUX CARRIER FAMILY PROTEIN"/>
    <property type="match status" value="1"/>
</dbReference>
<evidence type="ECO:0000256" key="1">
    <source>
        <dbReference type="ARBA" id="ARBA00004651"/>
    </source>
</evidence>
<feature type="transmembrane region" description="Helical" evidence="8">
    <location>
        <begin position="90"/>
        <end position="114"/>
    </location>
</feature>
<evidence type="ECO:0000256" key="3">
    <source>
        <dbReference type="ARBA" id="ARBA00022448"/>
    </source>
</evidence>
<keyword evidence="10" id="KW-1185">Reference proteome</keyword>
<keyword evidence="6 8" id="KW-1133">Transmembrane helix</keyword>